<feature type="transmembrane region" description="Helical" evidence="1">
    <location>
        <begin position="216"/>
        <end position="238"/>
    </location>
</feature>
<keyword evidence="1" id="KW-0812">Transmembrane</keyword>
<comment type="caution">
    <text evidence="2">The sequence shown here is derived from an EMBL/GenBank/DDBJ whole genome shotgun (WGS) entry which is preliminary data.</text>
</comment>
<dbReference type="PANTHER" id="PTHR35307">
    <property type="entry name" value="PROTEIN, PUTATIVE-RELATED"/>
    <property type="match status" value="1"/>
</dbReference>
<name>A0A834LN23_RHOSS</name>
<dbReference type="EMBL" id="WJXA01000004">
    <property type="protein sequence ID" value="KAF7145749.1"/>
    <property type="molecule type" value="Genomic_DNA"/>
</dbReference>
<feature type="transmembrane region" description="Helical" evidence="1">
    <location>
        <begin position="37"/>
        <end position="56"/>
    </location>
</feature>
<keyword evidence="3" id="KW-1185">Reference proteome</keyword>
<dbReference type="PANTHER" id="PTHR35307:SF3">
    <property type="entry name" value="DUF4220 DOMAIN-CONTAINING PROTEIN"/>
    <property type="match status" value="1"/>
</dbReference>
<reference evidence="2" key="1">
    <citation type="submission" date="2019-11" db="EMBL/GenBank/DDBJ databases">
        <authorList>
            <person name="Liu Y."/>
            <person name="Hou J."/>
            <person name="Li T.-Q."/>
            <person name="Guan C.-H."/>
            <person name="Wu X."/>
            <person name="Wu H.-Z."/>
            <person name="Ling F."/>
            <person name="Zhang R."/>
            <person name="Shi X.-G."/>
            <person name="Ren J.-P."/>
            <person name="Chen E.-F."/>
            <person name="Sun J.-M."/>
        </authorList>
    </citation>
    <scope>NUCLEOTIDE SEQUENCE</scope>
    <source>
        <strain evidence="2">Adult_tree_wgs_1</strain>
        <tissue evidence="2">Leaves</tissue>
    </source>
</reference>
<protein>
    <submittedName>
        <fullName evidence="2">Uncharacterized protein</fullName>
    </submittedName>
</protein>
<dbReference type="OrthoDB" id="1915303at2759"/>
<evidence type="ECO:0000256" key="1">
    <source>
        <dbReference type="SAM" id="Phobius"/>
    </source>
</evidence>
<gene>
    <name evidence="2" type="ORF">RHSIM_Rhsim04G0106900</name>
</gene>
<feature type="transmembrane region" description="Helical" evidence="1">
    <location>
        <begin position="258"/>
        <end position="278"/>
    </location>
</feature>
<accession>A0A834LN23</accession>
<organism evidence="2 3">
    <name type="scientific">Rhododendron simsii</name>
    <name type="common">Sims's rhododendron</name>
    <dbReference type="NCBI Taxonomy" id="118357"/>
    <lineage>
        <taxon>Eukaryota</taxon>
        <taxon>Viridiplantae</taxon>
        <taxon>Streptophyta</taxon>
        <taxon>Embryophyta</taxon>
        <taxon>Tracheophyta</taxon>
        <taxon>Spermatophyta</taxon>
        <taxon>Magnoliopsida</taxon>
        <taxon>eudicotyledons</taxon>
        <taxon>Gunneridae</taxon>
        <taxon>Pentapetalae</taxon>
        <taxon>asterids</taxon>
        <taxon>Ericales</taxon>
        <taxon>Ericaceae</taxon>
        <taxon>Ericoideae</taxon>
        <taxon>Rhodoreae</taxon>
        <taxon>Rhododendron</taxon>
    </lineage>
</organism>
<feature type="transmembrane region" description="Helical" evidence="1">
    <location>
        <begin position="326"/>
        <end position="345"/>
    </location>
</feature>
<proteinExistence type="predicted"/>
<keyword evidence="1" id="KW-1133">Transmembrane helix</keyword>
<evidence type="ECO:0000313" key="3">
    <source>
        <dbReference type="Proteomes" id="UP000626092"/>
    </source>
</evidence>
<feature type="transmembrane region" description="Helical" evidence="1">
    <location>
        <begin position="68"/>
        <end position="90"/>
    </location>
</feature>
<keyword evidence="1" id="KW-0472">Membrane</keyword>
<sequence length="688" mass="77380">MDRHVCCNSISCLFHIAMAGDVIHGIRRKKLWFPCKYFSMNAASLTVIAVAMKLSVDLTTAMWGTIDTLAKLSSSGFMIIVMGNFLISFASMNNKEIFMNIVALGILVITISVNMGIQLYTWREDLFGMYILRIFNIVSMLVLFVTMISSILTIPATKRDMEKKYNELHENVCEGGKSEETENLTDEKLTEVVEKYWVMAETGSPQFVMARSVTSAMLGAICLATTIFFVTLAIAAVLSDGGLKGYDSTYRWSTVWIFMIQSIGVVVGTIAPICRWFTAINFNCNNMFNNHHKEFKLVETFWIQRLVEWKEARLPSQIRGMKCKRVIGNVKILVLKLSICIQIWIVGKRIMKVDLGSESIALETKNSSPKLDLYVLRLEGEPKLPKSILKNMCYELNQLIQMGKSRQPQNLLELLRKSNNSFKGVVDFDSNQVQYCWTLPVVTLTSIAIALPGIENHMVKRLMGSVSEGLRYASLVEESFSYKGDDLLNLKCAADVVWAGVELNGKWLDKNLRKHLLKGRTMEGTRQTLADIAEKATIEFQRNLTGGPKVLAANSMSTISQTILNDYKCSTDPHVDRDLFEKLSIMTADILGACLTNLPRVIIRKCYCSAIEERDKSVRRAARLLGEIEAIRGILKHHELPRLSGDQAAYIDEWCSYMMQKDPHSLVPSSNNEISAFGSGELHINVAK</sequence>
<dbReference type="Proteomes" id="UP000626092">
    <property type="component" value="Unassembled WGS sequence"/>
</dbReference>
<evidence type="ECO:0000313" key="2">
    <source>
        <dbReference type="EMBL" id="KAF7145749.1"/>
    </source>
</evidence>
<dbReference type="AlphaFoldDB" id="A0A834LN23"/>
<feature type="transmembrane region" description="Helical" evidence="1">
    <location>
        <begin position="97"/>
        <end position="117"/>
    </location>
</feature>
<feature type="transmembrane region" description="Helical" evidence="1">
    <location>
        <begin position="129"/>
        <end position="154"/>
    </location>
</feature>